<name>A0ACC3DSI2_9PEZI</name>
<gene>
    <name evidence="1" type="ORF">LTS18_004527</name>
</gene>
<protein>
    <submittedName>
        <fullName evidence="1">Uncharacterized protein</fullName>
    </submittedName>
</protein>
<reference evidence="1" key="1">
    <citation type="submission" date="2024-09" db="EMBL/GenBank/DDBJ databases">
        <title>Black Yeasts Isolated from many extreme environments.</title>
        <authorList>
            <person name="Coleine C."/>
            <person name="Stajich J.E."/>
            <person name="Selbmann L."/>
        </authorList>
    </citation>
    <scope>NUCLEOTIDE SEQUENCE</scope>
    <source>
        <strain evidence="1">CCFEE 5737</strain>
    </source>
</reference>
<feature type="non-terminal residue" evidence="1">
    <location>
        <position position="1"/>
    </location>
</feature>
<evidence type="ECO:0000313" key="1">
    <source>
        <dbReference type="EMBL" id="KAK3079570.1"/>
    </source>
</evidence>
<evidence type="ECO:0000313" key="2">
    <source>
        <dbReference type="Proteomes" id="UP001186974"/>
    </source>
</evidence>
<sequence>CGLPLSLPIFTHHYSITLLRHLPSFTLAWLSYIQLSLIFLTFPLIRALYHRGIWRPIFHAGSAGLVVAVFLTSFCRSWWSLLLVQAVLIGASAGCVFNAGLLVLMEYSDDKKDSLRMGLATAGASVGGIVYAIMAERLIERVGFRWAVR</sequence>
<comment type="caution">
    <text evidence="1">The sequence shown here is derived from an EMBL/GenBank/DDBJ whole genome shotgun (WGS) entry which is preliminary data.</text>
</comment>
<dbReference type="EMBL" id="JAWDJW010001060">
    <property type="protein sequence ID" value="KAK3079570.1"/>
    <property type="molecule type" value="Genomic_DNA"/>
</dbReference>
<feature type="non-terminal residue" evidence="1">
    <location>
        <position position="149"/>
    </location>
</feature>
<proteinExistence type="predicted"/>
<organism evidence="1 2">
    <name type="scientific">Coniosporium uncinatum</name>
    <dbReference type="NCBI Taxonomy" id="93489"/>
    <lineage>
        <taxon>Eukaryota</taxon>
        <taxon>Fungi</taxon>
        <taxon>Dikarya</taxon>
        <taxon>Ascomycota</taxon>
        <taxon>Pezizomycotina</taxon>
        <taxon>Dothideomycetes</taxon>
        <taxon>Dothideomycetes incertae sedis</taxon>
        <taxon>Coniosporium</taxon>
    </lineage>
</organism>
<dbReference type="Proteomes" id="UP001186974">
    <property type="component" value="Unassembled WGS sequence"/>
</dbReference>
<keyword evidence="2" id="KW-1185">Reference proteome</keyword>
<accession>A0ACC3DSI2</accession>